<protein>
    <recommendedName>
        <fullName evidence="4">Cullin family profile domain-containing protein</fullName>
    </recommendedName>
</protein>
<organism evidence="2 3">
    <name type="scientific">Anncaliia algerae PRA339</name>
    <dbReference type="NCBI Taxonomy" id="1288291"/>
    <lineage>
        <taxon>Eukaryota</taxon>
        <taxon>Fungi</taxon>
        <taxon>Fungi incertae sedis</taxon>
        <taxon>Microsporidia</taxon>
        <taxon>Tubulinosematoidea</taxon>
        <taxon>Tubulinosematidae</taxon>
        <taxon>Anncaliia</taxon>
    </lineage>
</organism>
<dbReference type="OrthoDB" id="2197813at2759"/>
<reference evidence="2 3" key="2">
    <citation type="submission" date="2014-03" db="EMBL/GenBank/DDBJ databases">
        <title>The Genome Sequence of Anncaliia algerae insect isolate PRA339.</title>
        <authorList>
            <consortium name="The Broad Institute Genome Sequencing Platform"/>
            <consortium name="The Broad Institute Genome Sequencing Center for Infectious Disease"/>
            <person name="Cuomo C."/>
            <person name="Becnel J."/>
            <person name="Sanscrainte N."/>
            <person name="Walker B."/>
            <person name="Young S.K."/>
            <person name="Zeng Q."/>
            <person name="Gargeya S."/>
            <person name="Fitzgerald M."/>
            <person name="Haas B."/>
            <person name="Abouelleil A."/>
            <person name="Alvarado L."/>
            <person name="Arachchi H.M."/>
            <person name="Berlin A.M."/>
            <person name="Chapman S.B."/>
            <person name="Dewar J."/>
            <person name="Goldberg J."/>
            <person name="Griggs A."/>
            <person name="Gujja S."/>
            <person name="Hansen M."/>
            <person name="Howarth C."/>
            <person name="Imamovic A."/>
            <person name="Larimer J."/>
            <person name="McCowan C."/>
            <person name="Murphy C."/>
            <person name="Neiman D."/>
            <person name="Pearson M."/>
            <person name="Priest M."/>
            <person name="Roberts A."/>
            <person name="Saif S."/>
            <person name="Shea T."/>
            <person name="Sisk P."/>
            <person name="Sykes S."/>
            <person name="Wortman J."/>
            <person name="Nusbaum C."/>
            <person name="Birren B."/>
        </authorList>
    </citation>
    <scope>NUCLEOTIDE SEQUENCE [LARGE SCALE GENOMIC DNA]</scope>
    <source>
        <strain evidence="2 3">PRA339</strain>
    </source>
</reference>
<dbReference type="VEuPathDB" id="MicrosporidiaDB:H312_00666"/>
<evidence type="ECO:0000313" key="2">
    <source>
        <dbReference type="EMBL" id="KCZ81907.1"/>
    </source>
</evidence>
<feature type="chain" id="PRO_5001572510" description="Cullin family profile domain-containing protein" evidence="1">
    <location>
        <begin position="27"/>
        <end position="519"/>
    </location>
</feature>
<dbReference type="HOGENOM" id="CLU_039308_0_0_1"/>
<dbReference type="Proteomes" id="UP000030655">
    <property type="component" value="Unassembled WGS sequence"/>
</dbReference>
<evidence type="ECO:0008006" key="4">
    <source>
        <dbReference type="Google" id="ProtNLM"/>
    </source>
</evidence>
<evidence type="ECO:0000256" key="1">
    <source>
        <dbReference type="SAM" id="SignalP"/>
    </source>
</evidence>
<feature type="signal peptide" evidence="1">
    <location>
        <begin position="1"/>
        <end position="26"/>
    </location>
</feature>
<proteinExistence type="predicted"/>
<evidence type="ECO:0000313" key="3">
    <source>
        <dbReference type="Proteomes" id="UP000030655"/>
    </source>
</evidence>
<keyword evidence="3" id="KW-1185">Reference proteome</keyword>
<accession>A0A059F472</accession>
<sequence>MSLLIKTFIACSFFTIHCYCSSSVLPEPLDNILDSVASLEIQKIKKIDKFVDDLQVEFEKLRTRIVDFGVMKSLNSTTRDFLNTLLHTTFANGRNFPIDYNDELKDFEKQLNIPFISLNCLEIGTYIFKILNLSSNGNAARVKFIMLISEYENFKRGKYNDLIVCVDFLHRKFARINSRKCKLWDQNSFEQINKLRSIFNSCDKDLKKLLSLMNNVFNLYNNFSNEWTQLSDDQKYEMIYEFGEKDTAFTELSFIEQIYETKANNIKCLYSKLLNFLVENGDEVEFCELDEDDLRKYINFIYDYSLISREFEYFYAFYRKFSSFYGKIEYKILYPELLKKYESHLKNIQKLQFGVINYENLGTVVDIVQKRILYEVDSKPNALNEFIIEKYNEAIRIGEEGIKIMIDLLKKDFSLTEIDAKKYINNFENLDFDFNKFPKFRLEFYSAYSHFLSYDSFSQYFALEEMVKDFDKQLIFLGCGSSLKFFNDILTTSQSVISELGMIVKCKNVVSILFYFHDS</sequence>
<reference evidence="3" key="1">
    <citation type="submission" date="2013-02" db="EMBL/GenBank/DDBJ databases">
        <authorList>
            <consortium name="The Broad Institute Genome Sequencing Platform"/>
            <person name="Cuomo C."/>
            <person name="Becnel J."/>
            <person name="Sanscrainte N."/>
            <person name="Walker B."/>
            <person name="Young S.K."/>
            <person name="Zeng Q."/>
            <person name="Gargeya S."/>
            <person name="Fitzgerald M."/>
            <person name="Haas B."/>
            <person name="Abouelleil A."/>
            <person name="Alvarado L."/>
            <person name="Arachchi H.M."/>
            <person name="Berlin A.M."/>
            <person name="Chapman S.B."/>
            <person name="Dewar J."/>
            <person name="Goldberg J."/>
            <person name="Griggs A."/>
            <person name="Gujja S."/>
            <person name="Hansen M."/>
            <person name="Howarth C."/>
            <person name="Imamovic A."/>
            <person name="Larimer J."/>
            <person name="McCowan C."/>
            <person name="Murphy C."/>
            <person name="Neiman D."/>
            <person name="Pearson M."/>
            <person name="Priest M."/>
            <person name="Roberts A."/>
            <person name="Saif S."/>
            <person name="Shea T."/>
            <person name="Sisk P."/>
            <person name="Sykes S."/>
            <person name="Wortman J."/>
            <person name="Nusbaum C."/>
            <person name="Birren B."/>
        </authorList>
    </citation>
    <scope>NUCLEOTIDE SEQUENCE [LARGE SCALE GENOMIC DNA]</scope>
    <source>
        <strain evidence="3">PRA339</strain>
    </source>
</reference>
<name>A0A059F472_9MICR</name>
<dbReference type="EMBL" id="KK365135">
    <property type="protein sequence ID" value="KCZ81907.1"/>
    <property type="molecule type" value="Genomic_DNA"/>
</dbReference>
<keyword evidence="1" id="KW-0732">Signal</keyword>
<dbReference type="AlphaFoldDB" id="A0A059F472"/>
<gene>
    <name evidence="2" type="ORF">H312_00666</name>
</gene>